<dbReference type="Proteomes" id="UP001340816">
    <property type="component" value="Chromosome"/>
</dbReference>
<dbReference type="EMBL" id="CP109135">
    <property type="protein sequence ID" value="WSD17112.1"/>
    <property type="molecule type" value="Genomic_DNA"/>
</dbReference>
<keyword evidence="2" id="KW-1185">Reference proteome</keyword>
<organism evidence="1 2">
    <name type="scientific">Streptomyces phaeochromogenes</name>
    <dbReference type="NCBI Taxonomy" id="1923"/>
    <lineage>
        <taxon>Bacteria</taxon>
        <taxon>Bacillati</taxon>
        <taxon>Actinomycetota</taxon>
        <taxon>Actinomycetes</taxon>
        <taxon>Kitasatosporales</taxon>
        <taxon>Streptomycetaceae</taxon>
        <taxon>Streptomyces</taxon>
        <taxon>Streptomyces phaeochromogenes group</taxon>
    </lineage>
</organism>
<reference evidence="1 2" key="1">
    <citation type="submission" date="2022-10" db="EMBL/GenBank/DDBJ databases">
        <title>The complete genomes of actinobacterial strains from the NBC collection.</title>
        <authorList>
            <person name="Joergensen T.S."/>
            <person name="Alvarez Arevalo M."/>
            <person name="Sterndorff E.B."/>
            <person name="Faurdal D."/>
            <person name="Vuksanovic O."/>
            <person name="Mourched A.-S."/>
            <person name="Charusanti P."/>
            <person name="Shaw S."/>
            <person name="Blin K."/>
            <person name="Weber T."/>
        </authorList>
    </citation>
    <scope>NUCLEOTIDE SEQUENCE [LARGE SCALE GENOMIC DNA]</scope>
    <source>
        <strain evidence="1 2">NBC 01752</strain>
    </source>
</reference>
<evidence type="ECO:0000313" key="1">
    <source>
        <dbReference type="EMBL" id="WSD17112.1"/>
    </source>
</evidence>
<dbReference type="RefSeq" id="WP_326760417.1">
    <property type="nucleotide sequence ID" value="NZ_CP108382.1"/>
</dbReference>
<sequence length="63" mass="7128">MTTHQERGRAEGLSRPPVPVPGCPACTELAIRRDDARARCNRSAETDADVLLRRHLRAEHYFT</sequence>
<protein>
    <submittedName>
        <fullName evidence="1">Uncharacterized protein</fullName>
    </submittedName>
</protein>
<dbReference type="GeneID" id="93929567"/>
<proteinExistence type="predicted"/>
<accession>A0ABZ1HET5</accession>
<evidence type="ECO:0000313" key="2">
    <source>
        <dbReference type="Proteomes" id="UP001340816"/>
    </source>
</evidence>
<name>A0ABZ1HET5_STRPH</name>
<gene>
    <name evidence="1" type="ORF">OHB35_29900</name>
</gene>